<accession>A0ABX5YB86</accession>
<dbReference type="Gene3D" id="3.30.390.10">
    <property type="entry name" value="Enolase-like, N-terminal domain"/>
    <property type="match status" value="1"/>
</dbReference>
<reference evidence="5 6" key="1">
    <citation type="submission" date="2019-07" db="EMBL/GenBank/DDBJ databases">
        <title>Complete Genome Sequence of drought tolerant Plant Growth-Promoting Rhizobacterium Glutamicibacter halophytocola DR408.</title>
        <authorList>
            <person name="Nishu S.D."/>
            <person name="Lee T.K."/>
        </authorList>
    </citation>
    <scope>NUCLEOTIDE SEQUENCE [LARGE SCALE GENOMIC DNA]</scope>
    <source>
        <strain evidence="5 6">DR408</strain>
    </source>
</reference>
<evidence type="ECO:0000313" key="5">
    <source>
        <dbReference type="EMBL" id="QDY66967.1"/>
    </source>
</evidence>
<protein>
    <submittedName>
        <fullName evidence="5">Mandelate racemase/muconate lactonizing enzyme family protein</fullName>
    </submittedName>
</protein>
<dbReference type="Gene3D" id="3.20.20.120">
    <property type="entry name" value="Enolase-like C-terminal domain"/>
    <property type="match status" value="1"/>
</dbReference>
<proteinExistence type="predicted"/>
<keyword evidence="6" id="KW-1185">Reference proteome</keyword>
<sequence>MPIGNPSGYSWKAPEIQIRIHKLSQVRAGFTDTIESIELYLVSLPFDAARRETEDSNAESIDTFNASSRTFTKMESLIVKITTAQGLVGWGEGFGHKANPATWAALEHIVAPFFLGRTTELDQCLPTAEYAFHAFGRTGPIHYALSAIDIALWDIASKQAGKSLREFIDADARHEINAYASLVHYAEDPAEVSFHLSRAMSRGFKAFKLHESLKPAIQAARQTVGDYPLMVDVNCKWQLPEARSAFEQLSDMNLLWIEEPVFPPDDSQSLRELNSEFSNVSGGENHSGVHGLINDMERGAIEFAQPSIGKIGGVSAMLQVREAGKRLDAHVIPHCFYYGPALLASAQIIALDPAVRLQDGQARPELEVPFLNWEKQLHPWHAPHQGLLNADGTLPLPTAPGIGFEPDTEVMSQHTIKYCSLGTTE</sequence>
<comment type="cofactor">
    <cofactor evidence="1">
        <name>Mg(2+)</name>
        <dbReference type="ChEBI" id="CHEBI:18420"/>
    </cofactor>
</comment>
<dbReference type="CDD" id="cd03316">
    <property type="entry name" value="MR_like"/>
    <property type="match status" value="1"/>
</dbReference>
<dbReference type="InterPro" id="IPR013341">
    <property type="entry name" value="Mandelate_racemase_N_dom"/>
</dbReference>
<dbReference type="InterPro" id="IPR029065">
    <property type="entry name" value="Enolase_C-like"/>
</dbReference>
<dbReference type="SUPFAM" id="SSF54826">
    <property type="entry name" value="Enolase N-terminal domain-like"/>
    <property type="match status" value="1"/>
</dbReference>
<gene>
    <name evidence="5" type="ORF">FQA45_11880</name>
</gene>
<organism evidence="5 6">
    <name type="scientific">Glutamicibacter halophytocola</name>
    <dbReference type="NCBI Taxonomy" id="1933880"/>
    <lineage>
        <taxon>Bacteria</taxon>
        <taxon>Bacillati</taxon>
        <taxon>Actinomycetota</taxon>
        <taxon>Actinomycetes</taxon>
        <taxon>Micrococcales</taxon>
        <taxon>Micrococcaceae</taxon>
        <taxon>Glutamicibacter</taxon>
    </lineage>
</organism>
<dbReference type="SMART" id="SM00922">
    <property type="entry name" value="MR_MLE"/>
    <property type="match status" value="1"/>
</dbReference>
<dbReference type="Pfam" id="PF13378">
    <property type="entry name" value="MR_MLE_C"/>
    <property type="match status" value="1"/>
</dbReference>
<feature type="domain" description="Mandelate racemase/muconate lactonizing enzyme C-terminal" evidence="4">
    <location>
        <begin position="189"/>
        <end position="280"/>
    </location>
</feature>
<dbReference type="PANTHER" id="PTHR13794:SF58">
    <property type="entry name" value="MITOCHONDRIAL ENOLASE SUPERFAMILY MEMBER 1"/>
    <property type="match status" value="1"/>
</dbReference>
<evidence type="ECO:0000256" key="1">
    <source>
        <dbReference type="ARBA" id="ARBA00001946"/>
    </source>
</evidence>
<keyword evidence="2" id="KW-0479">Metal-binding</keyword>
<dbReference type="InterPro" id="IPR018110">
    <property type="entry name" value="Mandel_Rmase/mucon_lact_enz_CS"/>
</dbReference>
<evidence type="ECO:0000256" key="2">
    <source>
        <dbReference type="ARBA" id="ARBA00022723"/>
    </source>
</evidence>
<dbReference type="SFLD" id="SFLDS00001">
    <property type="entry name" value="Enolase"/>
    <property type="match status" value="1"/>
</dbReference>
<dbReference type="InterPro" id="IPR046945">
    <property type="entry name" value="RHMD-like"/>
</dbReference>
<evidence type="ECO:0000259" key="4">
    <source>
        <dbReference type="SMART" id="SM00922"/>
    </source>
</evidence>
<evidence type="ECO:0000256" key="3">
    <source>
        <dbReference type="ARBA" id="ARBA00022842"/>
    </source>
</evidence>
<dbReference type="PANTHER" id="PTHR13794">
    <property type="entry name" value="ENOLASE SUPERFAMILY, MANDELATE RACEMASE"/>
    <property type="match status" value="1"/>
</dbReference>
<dbReference type="InterPro" id="IPR029017">
    <property type="entry name" value="Enolase-like_N"/>
</dbReference>
<dbReference type="Proteomes" id="UP000320717">
    <property type="component" value="Chromosome"/>
</dbReference>
<dbReference type="EMBL" id="CP042260">
    <property type="protein sequence ID" value="QDY66967.1"/>
    <property type="molecule type" value="Genomic_DNA"/>
</dbReference>
<dbReference type="InterPro" id="IPR013342">
    <property type="entry name" value="Mandelate_racemase_C"/>
</dbReference>
<dbReference type="PROSITE" id="PS00909">
    <property type="entry name" value="MR_MLE_2"/>
    <property type="match status" value="1"/>
</dbReference>
<name>A0ABX5YB86_9MICC</name>
<evidence type="ECO:0000313" key="6">
    <source>
        <dbReference type="Proteomes" id="UP000320717"/>
    </source>
</evidence>
<dbReference type="InterPro" id="IPR036849">
    <property type="entry name" value="Enolase-like_C_sf"/>
</dbReference>
<dbReference type="Pfam" id="PF02746">
    <property type="entry name" value="MR_MLE_N"/>
    <property type="match status" value="1"/>
</dbReference>
<keyword evidence="3" id="KW-0460">Magnesium</keyword>
<dbReference type="SUPFAM" id="SSF51604">
    <property type="entry name" value="Enolase C-terminal domain-like"/>
    <property type="match status" value="1"/>
</dbReference>